<evidence type="ECO:0000256" key="2">
    <source>
        <dbReference type="ARBA" id="ARBA00006012"/>
    </source>
</evidence>
<dbReference type="PANTHER" id="PTHR19241">
    <property type="entry name" value="ATP-BINDING CASSETTE TRANSPORTER"/>
    <property type="match status" value="1"/>
</dbReference>
<evidence type="ECO:0000256" key="10">
    <source>
        <dbReference type="SAM" id="Phobius"/>
    </source>
</evidence>
<keyword evidence="5 10" id="KW-0812">Transmembrane</keyword>
<feature type="transmembrane region" description="Helical" evidence="10">
    <location>
        <begin position="558"/>
        <end position="581"/>
    </location>
</feature>
<feature type="transmembrane region" description="Helical" evidence="10">
    <location>
        <begin position="484"/>
        <end position="504"/>
    </location>
</feature>
<keyword evidence="3" id="KW-0813">Transport</keyword>
<dbReference type="PROSITE" id="PS50893">
    <property type="entry name" value="ABC_TRANSPORTER_2"/>
    <property type="match status" value="2"/>
</dbReference>
<feature type="transmembrane region" description="Helical" evidence="10">
    <location>
        <begin position="726"/>
        <end position="747"/>
    </location>
</feature>
<keyword evidence="4" id="KW-1003">Cell membrane</keyword>
<feature type="transmembrane region" description="Helical" evidence="10">
    <location>
        <begin position="1256"/>
        <end position="1276"/>
    </location>
</feature>
<dbReference type="Pfam" id="PF14510">
    <property type="entry name" value="ABC_trans_N"/>
    <property type="match status" value="1"/>
</dbReference>
<dbReference type="InterPro" id="IPR003439">
    <property type="entry name" value="ABC_transporter-like_ATP-bd"/>
</dbReference>
<dbReference type="Pfam" id="PF00005">
    <property type="entry name" value="ABC_tran"/>
    <property type="match status" value="2"/>
</dbReference>
<dbReference type="CDD" id="cd03232">
    <property type="entry name" value="ABCG_PDR_domain2"/>
    <property type="match status" value="1"/>
</dbReference>
<dbReference type="Pfam" id="PF19055">
    <property type="entry name" value="ABC2_membrane_7"/>
    <property type="match status" value="1"/>
</dbReference>
<dbReference type="GO" id="GO:0005524">
    <property type="term" value="F:ATP binding"/>
    <property type="evidence" value="ECO:0007669"/>
    <property type="project" value="UniProtKB-KW"/>
</dbReference>
<feature type="transmembrane region" description="Helical" evidence="10">
    <location>
        <begin position="1173"/>
        <end position="1196"/>
    </location>
</feature>
<evidence type="ECO:0000313" key="13">
    <source>
        <dbReference type="Proteomes" id="UP000247810"/>
    </source>
</evidence>
<dbReference type="VEuPathDB" id="FungiDB:BO71DRAFT_348860"/>
<evidence type="ECO:0000256" key="7">
    <source>
        <dbReference type="ARBA" id="ARBA00022840"/>
    </source>
</evidence>
<evidence type="ECO:0000256" key="9">
    <source>
        <dbReference type="ARBA" id="ARBA00023136"/>
    </source>
</evidence>
<reference evidence="12 13" key="1">
    <citation type="submission" date="2018-02" db="EMBL/GenBank/DDBJ databases">
        <title>The genomes of Aspergillus section Nigri reveals drivers in fungal speciation.</title>
        <authorList>
            <consortium name="DOE Joint Genome Institute"/>
            <person name="Vesth T.C."/>
            <person name="Nybo J."/>
            <person name="Theobald S."/>
            <person name="Brandl J."/>
            <person name="Frisvad J.C."/>
            <person name="Nielsen K.F."/>
            <person name="Lyhne E.K."/>
            <person name="Kogle M.E."/>
            <person name="Kuo A."/>
            <person name="Riley R."/>
            <person name="Clum A."/>
            <person name="Nolan M."/>
            <person name="Lipzen A."/>
            <person name="Salamov A."/>
            <person name="Henrissat B."/>
            <person name="Wiebenga A."/>
            <person name="De vries R.P."/>
            <person name="Grigoriev I.V."/>
            <person name="Mortensen U.H."/>
            <person name="Andersen M.R."/>
            <person name="Baker S.E."/>
        </authorList>
    </citation>
    <scope>NUCLEOTIDE SEQUENCE [LARGE SCALE GENOMIC DNA]</scope>
    <source>
        <strain evidence="12 13">CBS 707.79</strain>
    </source>
</reference>
<dbReference type="GO" id="GO:0016887">
    <property type="term" value="F:ATP hydrolysis activity"/>
    <property type="evidence" value="ECO:0007669"/>
    <property type="project" value="InterPro"/>
</dbReference>
<keyword evidence="7" id="KW-0067">ATP-binding</keyword>
<comment type="subcellular location">
    <subcellularLocation>
        <location evidence="1">Cell membrane</location>
        <topology evidence="1">Multi-pass membrane protein</topology>
    </subcellularLocation>
</comment>
<organism evidence="12 13">
    <name type="scientific">Aspergillus ellipticus CBS 707.79</name>
    <dbReference type="NCBI Taxonomy" id="1448320"/>
    <lineage>
        <taxon>Eukaryota</taxon>
        <taxon>Fungi</taxon>
        <taxon>Dikarya</taxon>
        <taxon>Ascomycota</taxon>
        <taxon>Pezizomycotina</taxon>
        <taxon>Eurotiomycetes</taxon>
        <taxon>Eurotiomycetidae</taxon>
        <taxon>Eurotiales</taxon>
        <taxon>Aspergillaceae</taxon>
        <taxon>Aspergillus</taxon>
        <taxon>Aspergillus subgen. Circumdati</taxon>
    </lineage>
</organism>
<evidence type="ECO:0000256" key="8">
    <source>
        <dbReference type="ARBA" id="ARBA00022989"/>
    </source>
</evidence>
<feature type="transmembrane region" description="Helical" evidence="10">
    <location>
        <begin position="1141"/>
        <end position="1161"/>
    </location>
</feature>
<dbReference type="OrthoDB" id="245989at2759"/>
<dbReference type="GO" id="GO:0140359">
    <property type="term" value="F:ABC-type transporter activity"/>
    <property type="evidence" value="ECO:0007669"/>
    <property type="project" value="InterPro"/>
</dbReference>
<dbReference type="InterPro" id="IPR017871">
    <property type="entry name" value="ABC_transporter-like_CS"/>
</dbReference>
<dbReference type="InterPro" id="IPR003593">
    <property type="entry name" value="AAA+_ATPase"/>
</dbReference>
<keyword evidence="9 10" id="KW-0472">Membrane</keyword>
<sequence>MNPSSKDGAEGGDLNLQMTRTLTATSLITEEHRRVLSNIASEMHPESLAAVATNNEKVLDPSNPQFDPYKWAKVAIRALDAEDIDARQQGILFDDLCVHGSGSSLDLQQTVLSTLMTPVTAAGSIFRKKKSTRRTILNSVDGVLNSGELLLVLGRPGSGCSTFLKTISGHLNGLQLDPRAHIQYKGIEFAQMIKEYRGEVLYNQEVDKHFPHLTVGETLEFAAHARAPHNRLGGMSRAEYVKTRVQVIMAFFGLSHTYNTKVGNDFIRGVSGGERKRVSIAEMALSRAPIGAWDNSTRGLDAAMALEFIKALRLSSDLVGSCHAVAAYQTSESMYDLFDQVVVFYEGRQIYYGPTEEGGKYFQDMGWERPLKQITPDFLTSVTNPRERVPKPEMAGKVPRTAAEFEAYWKKSPQYQALKKKMQNYKDEYTPSSELASRFGSMKHAQQANHVRPKSPYLLSIPMQLSICLRRAYQRTRNDLPTTLITVFVQVALALIIGSIFYNTPNATAGFFQKGAALYFSVLMNALITINEIMSLYAQRPIVEKQAGYALVHPFVESLASIVLDLPIKIFRCSCFSIILYFMANLRREPSQFFIYILFLITTIITMSGIFRSLGALTKSIGQAMALAGICVICMVVYAGFTLPQPYMHPWFSWIRWINPIYYSFEGLIANEFHGRMFECSEFIPSYPTLSGDAFICSAVGAVAGARTVSGDQFIGLNYEYTYAHIWRNFGILIAFLIFFNGLYLTVTELSPGEKQTAEALVFRPGQVPAQLQKDEESGLGVTHVVTSEGTGDSEMEVAIPEQKEIFTWQNLSYDIPVKEGTRRLLDDVSGFVKPGTLTALMGVSGAGKTTLLDVLAQRASLGVITGDLMVNGKDLNASFPRKVGYVQQQDLHLAQSTVREALRFSAVLRQPRNVSVQEKYDYVEEVIKMLDMEDFAEAVVGYPGNGLNVCQRKLLSIGVELAAKPALLIFLDEPTSGLDSQSAWAICTFMQKLAHHGQAVLATIHQPSALLFEHFDRLLFLAKGGKTVYFGDIGQQSKTMLDYFEGNGARKCESTENPAEYMLDIIGAAGSTKSTIDWVQTWNNSPERKDLRAELDRICQQGSAKEPVDESNMEFAMPLHSQFYYVTRRVFQQYFRQPEYVLAKFVLGIVSGIFIGFSFWQSDDSQQGFQNVLFSLFLLCTIFTTLVNQIMPHFVANRALYEVRERPSKVYSWKVFIVAQFLAEIPWHIVLAVCAWASFYFAVFGADQTADRKGLILLFIIQFYIFASTFAQFIISALPNPALGGMLAVFMFGLSLIFNGVMQPPTALPGFWIFMWRVSPLSYYIGGIAATALHGRPIVCSTSELSTFNPPSGQTCGEYLADYLTTAAGELYNYNATSNCEYCSLRSADQYLAGREIYWSERWRNYGIFWVYIVFNVFAASVFYWVFRVRPYNKKVKAKRA</sequence>
<dbReference type="SUPFAM" id="SSF52540">
    <property type="entry name" value="P-loop containing nucleoside triphosphate hydrolases"/>
    <property type="match status" value="2"/>
</dbReference>
<dbReference type="STRING" id="1448320.A0A319DGD6"/>
<dbReference type="InterPro" id="IPR010929">
    <property type="entry name" value="PDR_CDR_ABC"/>
</dbReference>
<dbReference type="GO" id="GO:0005886">
    <property type="term" value="C:plasma membrane"/>
    <property type="evidence" value="ECO:0007669"/>
    <property type="project" value="UniProtKB-SubCell"/>
</dbReference>
<evidence type="ECO:0000256" key="5">
    <source>
        <dbReference type="ARBA" id="ARBA00022692"/>
    </source>
</evidence>
<proteinExistence type="inferred from homology"/>
<dbReference type="EMBL" id="KZ825836">
    <property type="protein sequence ID" value="PYH96510.1"/>
    <property type="molecule type" value="Genomic_DNA"/>
</dbReference>
<name>A0A319DGD6_9EURO</name>
<gene>
    <name evidence="12" type="ORF">BO71DRAFT_348860</name>
</gene>
<feature type="transmembrane region" description="Helical" evidence="10">
    <location>
        <begin position="1216"/>
        <end position="1244"/>
    </location>
</feature>
<dbReference type="Proteomes" id="UP000247810">
    <property type="component" value="Unassembled WGS sequence"/>
</dbReference>
<feature type="transmembrane region" description="Helical" evidence="10">
    <location>
        <begin position="593"/>
        <end position="614"/>
    </location>
</feature>
<dbReference type="Gene3D" id="3.40.50.300">
    <property type="entry name" value="P-loop containing nucleotide triphosphate hydrolases"/>
    <property type="match status" value="2"/>
</dbReference>
<evidence type="ECO:0000256" key="3">
    <source>
        <dbReference type="ARBA" id="ARBA00022448"/>
    </source>
</evidence>
<keyword evidence="8 10" id="KW-1133">Transmembrane helix</keyword>
<keyword evidence="13" id="KW-1185">Reference proteome</keyword>
<dbReference type="Pfam" id="PF01061">
    <property type="entry name" value="ABC2_membrane"/>
    <property type="match status" value="2"/>
</dbReference>
<feature type="transmembrane region" description="Helical" evidence="10">
    <location>
        <begin position="516"/>
        <end position="538"/>
    </location>
</feature>
<feature type="domain" description="ABC transporter" evidence="11">
    <location>
        <begin position="807"/>
        <end position="1050"/>
    </location>
</feature>
<dbReference type="InterPro" id="IPR013525">
    <property type="entry name" value="ABC2_TM"/>
</dbReference>
<feature type="transmembrane region" description="Helical" evidence="10">
    <location>
        <begin position="1315"/>
        <end position="1334"/>
    </location>
</feature>
<comment type="similarity">
    <text evidence="2">Belongs to the ABC transporter superfamily. ABCG family. PDR (TC 3.A.1.205) subfamily.</text>
</comment>
<dbReference type="InterPro" id="IPR027417">
    <property type="entry name" value="P-loop_NTPase"/>
</dbReference>
<dbReference type="InterPro" id="IPR029481">
    <property type="entry name" value="ABC_trans_N"/>
</dbReference>
<dbReference type="FunFam" id="3.40.50.300:FF:000054">
    <property type="entry name" value="ABC multidrug transporter atrF"/>
    <property type="match status" value="1"/>
</dbReference>
<feature type="transmembrane region" description="Helical" evidence="10">
    <location>
        <begin position="620"/>
        <end position="641"/>
    </location>
</feature>
<accession>A0A319DGD6</accession>
<dbReference type="InterPro" id="IPR034001">
    <property type="entry name" value="ABCG_PDR_1"/>
</dbReference>
<feature type="domain" description="ABC transporter" evidence="11">
    <location>
        <begin position="120"/>
        <end position="371"/>
    </location>
</feature>
<feature type="transmembrane region" description="Helical" evidence="10">
    <location>
        <begin position="1282"/>
        <end position="1303"/>
    </location>
</feature>
<evidence type="ECO:0000256" key="6">
    <source>
        <dbReference type="ARBA" id="ARBA00022741"/>
    </source>
</evidence>
<evidence type="ECO:0000256" key="1">
    <source>
        <dbReference type="ARBA" id="ARBA00004651"/>
    </source>
</evidence>
<dbReference type="PROSITE" id="PS00211">
    <property type="entry name" value="ABC_TRANSPORTER_1"/>
    <property type="match status" value="1"/>
</dbReference>
<evidence type="ECO:0000313" key="12">
    <source>
        <dbReference type="EMBL" id="PYH96510.1"/>
    </source>
</evidence>
<evidence type="ECO:0000259" key="11">
    <source>
        <dbReference type="PROSITE" id="PS50893"/>
    </source>
</evidence>
<evidence type="ECO:0000256" key="4">
    <source>
        <dbReference type="ARBA" id="ARBA00022475"/>
    </source>
</evidence>
<feature type="transmembrane region" description="Helical" evidence="10">
    <location>
        <begin position="1409"/>
        <end position="1428"/>
    </location>
</feature>
<dbReference type="InterPro" id="IPR043926">
    <property type="entry name" value="ABCG_dom"/>
</dbReference>
<dbReference type="CDD" id="cd03233">
    <property type="entry name" value="ABCG_PDR_domain1"/>
    <property type="match status" value="1"/>
</dbReference>
<dbReference type="SMART" id="SM00382">
    <property type="entry name" value="AAA"/>
    <property type="match status" value="2"/>
</dbReference>
<protein>
    <submittedName>
        <fullName evidence="12">ABC multidrug transporter</fullName>
    </submittedName>
</protein>
<dbReference type="InterPro" id="IPR034003">
    <property type="entry name" value="ABCG_PDR_2"/>
</dbReference>
<keyword evidence="6" id="KW-0547">Nucleotide-binding</keyword>
<dbReference type="Pfam" id="PF06422">
    <property type="entry name" value="PDR_CDR"/>
    <property type="match status" value="1"/>
</dbReference>